<gene>
    <name evidence="2" type="ORF">DUNSADRAFT_14377</name>
</gene>
<feature type="compositionally biased region" description="Basic and acidic residues" evidence="1">
    <location>
        <begin position="202"/>
        <end position="213"/>
    </location>
</feature>
<accession>A0ABQ7G7E4</accession>
<evidence type="ECO:0000313" key="2">
    <source>
        <dbReference type="EMBL" id="KAF5830527.1"/>
    </source>
</evidence>
<evidence type="ECO:0000313" key="3">
    <source>
        <dbReference type="Proteomes" id="UP000815325"/>
    </source>
</evidence>
<keyword evidence="3" id="KW-1185">Reference proteome</keyword>
<reference evidence="2" key="1">
    <citation type="submission" date="2017-08" db="EMBL/GenBank/DDBJ databases">
        <authorList>
            <person name="Polle J.E."/>
            <person name="Barry K."/>
            <person name="Cushman J."/>
            <person name="Schmutz J."/>
            <person name="Tran D."/>
            <person name="Hathwaick L.T."/>
            <person name="Yim W.C."/>
            <person name="Jenkins J."/>
            <person name="Mckie-Krisberg Z.M."/>
            <person name="Prochnik S."/>
            <person name="Lindquist E."/>
            <person name="Dockter R.B."/>
            <person name="Adam C."/>
            <person name="Molina H."/>
            <person name="Bunkerborg J."/>
            <person name="Jin E."/>
            <person name="Buchheim M."/>
            <person name="Magnuson J."/>
        </authorList>
    </citation>
    <scope>NUCLEOTIDE SEQUENCE</scope>
    <source>
        <strain evidence="2">CCAP 19/18</strain>
    </source>
</reference>
<name>A0ABQ7G7E4_DUNSA</name>
<sequence>MVQGSERGTRTAAELEALLQGTTPRNLRRAKLPIRELLAACCSPALNVDHGRATLLMELLCHREMDEASPDPMYQALLWNKNHPLGSRVKRLVDGFCGQRSHHGLLEDLLLHEYHHHSHHERDPLLNDLLKGEGQLFHKYDEEVGKRWQRVMEGKVGEYQGSGGSSMGEEASTSASTSEGVRTHIKQYRAPGYVPPSRRGTHHQDVPKVEGEGRESGWVNTRYHMANQLQQNLEVHVRGALLTRVREYLHSVQLPGGDEGAWGSHRDQLFKMVVHGRVDDRMSVELKTCLQDLRETLQPYPHFTGSLPRRITRPLEDLLPLHLFLTRHSRPRATSFRVPTPDEEEKPGDMEHAAAATGVSEKLAFQVSKRAQQRRRREQAGQAVPPTQATTCSYCPIAGFNRQFAPLCGNILMDMVPLWRLENALAREEEWRREPNVKRALDELSQQGGSRSSGPTFRAYSAKEAEHWYTMFEDFVLDPKRAKAGMARY</sequence>
<organism evidence="2 3">
    <name type="scientific">Dunaliella salina</name>
    <name type="common">Green alga</name>
    <name type="synonym">Protococcus salinus</name>
    <dbReference type="NCBI Taxonomy" id="3046"/>
    <lineage>
        <taxon>Eukaryota</taxon>
        <taxon>Viridiplantae</taxon>
        <taxon>Chlorophyta</taxon>
        <taxon>core chlorophytes</taxon>
        <taxon>Chlorophyceae</taxon>
        <taxon>CS clade</taxon>
        <taxon>Chlamydomonadales</taxon>
        <taxon>Dunaliellaceae</taxon>
        <taxon>Dunaliella</taxon>
    </lineage>
</organism>
<proteinExistence type="predicted"/>
<evidence type="ECO:0000256" key="1">
    <source>
        <dbReference type="SAM" id="MobiDB-lite"/>
    </source>
</evidence>
<dbReference type="EMBL" id="MU070032">
    <property type="protein sequence ID" value="KAF5830527.1"/>
    <property type="molecule type" value="Genomic_DNA"/>
</dbReference>
<feature type="compositionally biased region" description="Low complexity" evidence="1">
    <location>
        <begin position="167"/>
        <end position="180"/>
    </location>
</feature>
<dbReference type="Proteomes" id="UP000815325">
    <property type="component" value="Unassembled WGS sequence"/>
</dbReference>
<protein>
    <submittedName>
        <fullName evidence="2">Uncharacterized protein</fullName>
    </submittedName>
</protein>
<comment type="caution">
    <text evidence="2">The sequence shown here is derived from an EMBL/GenBank/DDBJ whole genome shotgun (WGS) entry which is preliminary data.</text>
</comment>
<feature type="region of interest" description="Disordered" evidence="1">
    <location>
        <begin position="158"/>
        <end position="213"/>
    </location>
</feature>